<dbReference type="PANTHER" id="PTHR43133">
    <property type="entry name" value="RNA POLYMERASE ECF-TYPE SIGMA FACTO"/>
    <property type="match status" value="1"/>
</dbReference>
<proteinExistence type="inferred from homology"/>
<dbReference type="CDD" id="cd06171">
    <property type="entry name" value="Sigma70_r4"/>
    <property type="match status" value="1"/>
</dbReference>
<dbReference type="Pfam" id="PF08281">
    <property type="entry name" value="Sigma70_r4_2"/>
    <property type="match status" value="1"/>
</dbReference>
<evidence type="ECO:0000259" key="6">
    <source>
        <dbReference type="Pfam" id="PF04542"/>
    </source>
</evidence>
<keyword evidence="5" id="KW-0804">Transcription</keyword>
<evidence type="ECO:0000256" key="4">
    <source>
        <dbReference type="ARBA" id="ARBA00023125"/>
    </source>
</evidence>
<organism evidence="8 9">
    <name type="scientific">Catellatospora chokoriensis</name>
    <dbReference type="NCBI Taxonomy" id="310353"/>
    <lineage>
        <taxon>Bacteria</taxon>
        <taxon>Bacillati</taxon>
        <taxon>Actinomycetota</taxon>
        <taxon>Actinomycetes</taxon>
        <taxon>Micromonosporales</taxon>
        <taxon>Micromonosporaceae</taxon>
        <taxon>Catellatospora</taxon>
    </lineage>
</organism>
<dbReference type="GO" id="GO:0016987">
    <property type="term" value="F:sigma factor activity"/>
    <property type="evidence" value="ECO:0007669"/>
    <property type="project" value="UniProtKB-KW"/>
</dbReference>
<comment type="similarity">
    <text evidence="1">Belongs to the sigma-70 factor family. ECF subfamily.</text>
</comment>
<dbReference type="InterPro" id="IPR007627">
    <property type="entry name" value="RNA_pol_sigma70_r2"/>
</dbReference>
<dbReference type="InterPro" id="IPR014325">
    <property type="entry name" value="RNA_pol_sigma-E_actinobac"/>
</dbReference>
<dbReference type="Gene3D" id="1.10.10.10">
    <property type="entry name" value="Winged helix-like DNA-binding domain superfamily/Winged helix DNA-binding domain"/>
    <property type="match status" value="1"/>
</dbReference>
<dbReference type="SUPFAM" id="SSF88659">
    <property type="entry name" value="Sigma3 and sigma4 domains of RNA polymerase sigma factors"/>
    <property type="match status" value="1"/>
</dbReference>
<dbReference type="Proteomes" id="UP000619293">
    <property type="component" value="Unassembled WGS sequence"/>
</dbReference>
<gene>
    <name evidence="8" type="ORF">Cch02nite_59250</name>
</gene>
<evidence type="ECO:0000256" key="1">
    <source>
        <dbReference type="ARBA" id="ARBA00010641"/>
    </source>
</evidence>
<evidence type="ECO:0000313" key="8">
    <source>
        <dbReference type="EMBL" id="GIF92481.1"/>
    </source>
</evidence>
<dbReference type="Gene3D" id="1.10.1740.10">
    <property type="match status" value="1"/>
</dbReference>
<dbReference type="InterPro" id="IPR039425">
    <property type="entry name" value="RNA_pol_sigma-70-like"/>
</dbReference>
<accession>A0A8J3JWQ8</accession>
<reference evidence="8 9" key="1">
    <citation type="submission" date="2021-01" db="EMBL/GenBank/DDBJ databases">
        <title>Whole genome shotgun sequence of Catellatospora chokoriensis NBRC 107358.</title>
        <authorList>
            <person name="Komaki H."/>
            <person name="Tamura T."/>
        </authorList>
    </citation>
    <scope>NUCLEOTIDE SEQUENCE [LARGE SCALE GENOMIC DNA]</scope>
    <source>
        <strain evidence="8 9">NBRC 107358</strain>
    </source>
</reference>
<keyword evidence="9" id="KW-1185">Reference proteome</keyword>
<sequence length="174" mass="19220">MVDSHAAEFDSFVRFRSPALLRAAYLLTGDQHLAEDLVQSALARTHRSWRRLHDSGNAEAYTRKVMYHLQVAWWRRGKVAEVLPGELPERGRGGDHSGSSALKLSLRAALLKLSDKQRAVLVLRFFEDRTEAEAAEVLGVSVGTVKSQTAKALARLRAIAPELSDLHVVNGAAR</sequence>
<evidence type="ECO:0000256" key="2">
    <source>
        <dbReference type="ARBA" id="ARBA00023015"/>
    </source>
</evidence>
<keyword evidence="4" id="KW-0238">DNA-binding</keyword>
<dbReference type="InterPro" id="IPR013325">
    <property type="entry name" value="RNA_pol_sigma_r2"/>
</dbReference>
<dbReference type="AlphaFoldDB" id="A0A8J3JWQ8"/>
<evidence type="ECO:0000256" key="5">
    <source>
        <dbReference type="ARBA" id="ARBA00023163"/>
    </source>
</evidence>
<dbReference type="Pfam" id="PF04542">
    <property type="entry name" value="Sigma70_r2"/>
    <property type="match status" value="1"/>
</dbReference>
<keyword evidence="2" id="KW-0805">Transcription regulation</keyword>
<dbReference type="RefSeq" id="WP_191838554.1">
    <property type="nucleotide sequence ID" value="NZ_BAAALB010000005.1"/>
</dbReference>
<dbReference type="GO" id="GO:0003677">
    <property type="term" value="F:DNA binding"/>
    <property type="evidence" value="ECO:0007669"/>
    <property type="project" value="UniProtKB-KW"/>
</dbReference>
<dbReference type="InterPro" id="IPR014284">
    <property type="entry name" value="RNA_pol_sigma-70_dom"/>
</dbReference>
<dbReference type="InterPro" id="IPR036388">
    <property type="entry name" value="WH-like_DNA-bd_sf"/>
</dbReference>
<feature type="domain" description="RNA polymerase sigma-70 region 2" evidence="6">
    <location>
        <begin position="17"/>
        <end position="76"/>
    </location>
</feature>
<protein>
    <submittedName>
        <fullName evidence="8">RNA polymerase sigma factor</fullName>
    </submittedName>
</protein>
<name>A0A8J3JWQ8_9ACTN</name>
<dbReference type="EMBL" id="BONG01000046">
    <property type="protein sequence ID" value="GIF92481.1"/>
    <property type="molecule type" value="Genomic_DNA"/>
</dbReference>
<evidence type="ECO:0000256" key="3">
    <source>
        <dbReference type="ARBA" id="ARBA00023082"/>
    </source>
</evidence>
<dbReference type="SUPFAM" id="SSF88946">
    <property type="entry name" value="Sigma2 domain of RNA polymerase sigma factors"/>
    <property type="match status" value="1"/>
</dbReference>
<dbReference type="PANTHER" id="PTHR43133:SF50">
    <property type="entry name" value="ECF RNA POLYMERASE SIGMA FACTOR SIGM"/>
    <property type="match status" value="1"/>
</dbReference>
<dbReference type="InterPro" id="IPR013324">
    <property type="entry name" value="RNA_pol_sigma_r3/r4-like"/>
</dbReference>
<dbReference type="GO" id="GO:0006352">
    <property type="term" value="P:DNA-templated transcription initiation"/>
    <property type="evidence" value="ECO:0007669"/>
    <property type="project" value="InterPro"/>
</dbReference>
<dbReference type="NCBIfam" id="TIGR02983">
    <property type="entry name" value="SigE-fam_strep"/>
    <property type="match status" value="1"/>
</dbReference>
<evidence type="ECO:0000313" key="9">
    <source>
        <dbReference type="Proteomes" id="UP000619293"/>
    </source>
</evidence>
<feature type="domain" description="RNA polymerase sigma factor 70 region 4 type 2" evidence="7">
    <location>
        <begin position="104"/>
        <end position="156"/>
    </location>
</feature>
<comment type="caution">
    <text evidence="8">The sequence shown here is derived from an EMBL/GenBank/DDBJ whole genome shotgun (WGS) entry which is preliminary data.</text>
</comment>
<dbReference type="InterPro" id="IPR013249">
    <property type="entry name" value="RNA_pol_sigma70_r4_t2"/>
</dbReference>
<dbReference type="NCBIfam" id="TIGR02937">
    <property type="entry name" value="sigma70-ECF"/>
    <property type="match status" value="1"/>
</dbReference>
<evidence type="ECO:0000259" key="7">
    <source>
        <dbReference type="Pfam" id="PF08281"/>
    </source>
</evidence>
<keyword evidence="3" id="KW-0731">Sigma factor</keyword>